<reference evidence="4 5" key="1">
    <citation type="submission" date="2016-02" db="EMBL/GenBank/DDBJ databases">
        <authorList>
            <person name="Teng J.L."/>
            <person name="Tang Y."/>
            <person name="Huang Y."/>
            <person name="Guo F."/>
            <person name="Wei W."/>
            <person name="Chen J.H."/>
            <person name="Wong S.Y."/>
            <person name="Lau S.K."/>
            <person name="Woo P.C."/>
        </authorList>
    </citation>
    <scope>NUCLEOTIDE SEQUENCE [LARGE SCALE GENOMIC DNA]</scope>
    <source>
        <strain evidence="4 5">JCM 13375</strain>
    </source>
</reference>
<feature type="chain" id="PRO_5046375290" description="DUF1648 domain-containing protein" evidence="2">
    <location>
        <begin position="23"/>
        <end position="164"/>
    </location>
</feature>
<feature type="transmembrane region" description="Helical" evidence="1">
    <location>
        <begin position="49"/>
        <end position="68"/>
    </location>
</feature>
<dbReference type="InterPro" id="IPR012867">
    <property type="entry name" value="DUF1648"/>
</dbReference>
<feature type="signal peptide" evidence="2">
    <location>
        <begin position="1"/>
        <end position="22"/>
    </location>
</feature>
<comment type="caution">
    <text evidence="4">The sequence shown here is derived from an EMBL/GenBank/DDBJ whole genome shotgun (WGS) entry which is preliminary data.</text>
</comment>
<feature type="transmembrane region" description="Helical" evidence="1">
    <location>
        <begin position="105"/>
        <end position="127"/>
    </location>
</feature>
<organism evidence="4 5">
    <name type="scientific">Tsukamurella pseudospumae</name>
    <dbReference type="NCBI Taxonomy" id="239498"/>
    <lineage>
        <taxon>Bacteria</taxon>
        <taxon>Bacillati</taxon>
        <taxon>Actinomycetota</taxon>
        <taxon>Actinomycetes</taxon>
        <taxon>Mycobacteriales</taxon>
        <taxon>Tsukamurellaceae</taxon>
        <taxon>Tsukamurella</taxon>
    </lineage>
</organism>
<dbReference type="RefSeq" id="WP_068746778.1">
    <property type="nucleotide sequence ID" value="NZ_LSRE01000048.1"/>
</dbReference>
<evidence type="ECO:0000256" key="2">
    <source>
        <dbReference type="SAM" id="SignalP"/>
    </source>
</evidence>
<dbReference type="Pfam" id="PF07853">
    <property type="entry name" value="DUF1648"/>
    <property type="match status" value="1"/>
</dbReference>
<dbReference type="EMBL" id="LSRE01000048">
    <property type="protein sequence ID" value="KXO90519.1"/>
    <property type="molecule type" value="Genomic_DNA"/>
</dbReference>
<gene>
    <name evidence="4" type="ORF">AXK61_07855</name>
</gene>
<keyword evidence="2" id="KW-0732">Signal</keyword>
<evidence type="ECO:0000313" key="4">
    <source>
        <dbReference type="EMBL" id="KXO90519.1"/>
    </source>
</evidence>
<keyword evidence="1" id="KW-0472">Membrane</keyword>
<evidence type="ECO:0000256" key="1">
    <source>
        <dbReference type="SAM" id="Phobius"/>
    </source>
</evidence>
<accession>A0A137YX33</accession>
<proteinExistence type="predicted"/>
<feature type="domain" description="DUF1648" evidence="3">
    <location>
        <begin position="12"/>
        <end position="50"/>
    </location>
</feature>
<feature type="transmembrane region" description="Helical" evidence="1">
    <location>
        <begin position="133"/>
        <end position="153"/>
    </location>
</feature>
<evidence type="ECO:0000259" key="3">
    <source>
        <dbReference type="Pfam" id="PF07853"/>
    </source>
</evidence>
<keyword evidence="1" id="KW-0812">Transmembrane</keyword>
<keyword evidence="1" id="KW-1133">Transmembrane helix</keyword>
<sequence>MRPRWWIFVGSLILCAAALAWAASSGPDPFPTHWGLNGAGDSFSPRGRALAINAAGAAGVAVLFALLAKFVSAIPDAMINLPPGTRAYWLDAEHRAEFDALLQRWLLMIGSGVLLLLTITIAGAILGSGSNPVLAVAVWVFLALILAGVVHLIRTLVTAPKRAA</sequence>
<evidence type="ECO:0000313" key="5">
    <source>
        <dbReference type="Proteomes" id="UP000070409"/>
    </source>
</evidence>
<protein>
    <recommendedName>
        <fullName evidence="3">DUF1648 domain-containing protein</fullName>
    </recommendedName>
</protein>
<dbReference type="Proteomes" id="UP000070409">
    <property type="component" value="Unassembled WGS sequence"/>
</dbReference>
<keyword evidence="5" id="KW-1185">Reference proteome</keyword>
<name>A0A137YX33_9ACTN</name>